<reference evidence="11" key="1">
    <citation type="journal article" date="2013" name="PLoS ONE">
        <title>Metagenomic insights into the carbohydrate-active enzymes carried by the microorganisms adhering to solid digesta in the rumen of cows.</title>
        <authorList>
            <person name="Wang L."/>
            <person name="Hatem A."/>
            <person name="Catalyurek U.V."/>
            <person name="Morrison M."/>
            <person name="Yu Z."/>
        </authorList>
    </citation>
    <scope>NUCLEOTIDE SEQUENCE</scope>
</reference>
<feature type="transmembrane region" description="Helical" evidence="8">
    <location>
        <begin position="68"/>
        <end position="91"/>
    </location>
</feature>
<feature type="transmembrane region" description="Helical" evidence="8">
    <location>
        <begin position="244"/>
        <end position="262"/>
    </location>
</feature>
<evidence type="ECO:0000256" key="3">
    <source>
        <dbReference type="ARBA" id="ARBA00022475"/>
    </source>
</evidence>
<dbReference type="PANTHER" id="PTHR33932:SF4">
    <property type="entry name" value="NA(+)_H(+) ANTIPORTER SUBUNIT B"/>
    <property type="match status" value="1"/>
</dbReference>
<evidence type="ECO:0000256" key="6">
    <source>
        <dbReference type="ARBA" id="ARBA00023136"/>
    </source>
</evidence>
<dbReference type="GO" id="GO:0005886">
    <property type="term" value="C:plasma membrane"/>
    <property type="evidence" value="ECO:0007669"/>
    <property type="project" value="UniProtKB-SubCell"/>
</dbReference>
<sequence>MSKLTERLRRMLHADDRLDREMAAEWEDAPAGQPAPLPPEEKEANESAEKPDWWIAVPFRQGKGLRRLLVVLSVLLCVGIIGILVITAQYLPPFGHPENPANNEVSRRYIENGMEETGAVNIVAGMILDYRAFDTLGESNVLFTAVCAVMLLLRVTADKRRSAAYQLELETDDRMYEPKNDLILRKVARLLIPCILLLGMYIILNGHLSPGGGFSGGAVMGAGLILMLNAYGFRRMERFFTIRLFRAVTVCALSFYALSKAYSFFTGANHLPSIITPGTPGMIFSAGLIPYLNISVGLVVCCTIYSLYTLFRKGDL</sequence>
<keyword evidence="6 8" id="KW-0472">Membrane</keyword>
<evidence type="ECO:0000256" key="8">
    <source>
        <dbReference type="SAM" id="Phobius"/>
    </source>
</evidence>
<comment type="subcellular location">
    <subcellularLocation>
        <location evidence="1">Cell membrane</location>
        <topology evidence="1">Multi-pass membrane protein</topology>
    </subcellularLocation>
</comment>
<evidence type="ECO:0000256" key="7">
    <source>
        <dbReference type="SAM" id="MobiDB-lite"/>
    </source>
</evidence>
<protein>
    <submittedName>
        <fullName evidence="11">Multisubunit Na+/H+ antiporter, MnhB subunit</fullName>
    </submittedName>
</protein>
<comment type="similarity">
    <text evidence="2">Belongs to the CPA3 antiporters (TC 2.A.63) subunit B family.</text>
</comment>
<accession>W0FKM6</accession>
<evidence type="ECO:0000256" key="4">
    <source>
        <dbReference type="ARBA" id="ARBA00022692"/>
    </source>
</evidence>
<dbReference type="InterPro" id="IPR007182">
    <property type="entry name" value="MnhB"/>
</dbReference>
<feature type="domain" description="MrpA C-terminal/MbhE" evidence="10">
    <location>
        <begin position="99"/>
        <end position="155"/>
    </location>
</feature>
<proteinExistence type="inferred from homology"/>
<dbReference type="InterPro" id="IPR046806">
    <property type="entry name" value="MrpA_C/MbhE"/>
</dbReference>
<feature type="transmembrane region" description="Helical" evidence="8">
    <location>
        <begin position="140"/>
        <end position="157"/>
    </location>
</feature>
<evidence type="ECO:0000259" key="10">
    <source>
        <dbReference type="Pfam" id="PF20501"/>
    </source>
</evidence>
<dbReference type="AlphaFoldDB" id="W0FKM6"/>
<dbReference type="InterPro" id="IPR050622">
    <property type="entry name" value="CPA3_antiporter_subunitB"/>
</dbReference>
<feature type="transmembrane region" description="Helical" evidence="8">
    <location>
        <begin position="214"/>
        <end position="232"/>
    </location>
</feature>
<keyword evidence="4 8" id="KW-0812">Transmembrane</keyword>
<organism evidence="11">
    <name type="scientific">uncultured bacterium Contigcl_6</name>
    <dbReference type="NCBI Taxonomy" id="1393676"/>
    <lineage>
        <taxon>Bacteria</taxon>
        <taxon>environmental samples</taxon>
    </lineage>
</organism>
<dbReference type="Pfam" id="PF04039">
    <property type="entry name" value="MnhB"/>
    <property type="match status" value="1"/>
</dbReference>
<dbReference type="PANTHER" id="PTHR33932">
    <property type="entry name" value="NA(+)/H(+) ANTIPORTER SUBUNIT B"/>
    <property type="match status" value="1"/>
</dbReference>
<feature type="domain" description="Na+/H+ antiporter MnhB subunit-related protein" evidence="9">
    <location>
        <begin position="183"/>
        <end position="304"/>
    </location>
</feature>
<keyword evidence="3" id="KW-1003">Cell membrane</keyword>
<evidence type="ECO:0000259" key="9">
    <source>
        <dbReference type="Pfam" id="PF04039"/>
    </source>
</evidence>
<evidence type="ECO:0000256" key="2">
    <source>
        <dbReference type="ARBA" id="ARBA00009425"/>
    </source>
</evidence>
<feature type="transmembrane region" description="Helical" evidence="8">
    <location>
        <begin position="187"/>
        <end position="208"/>
    </location>
</feature>
<dbReference type="EMBL" id="KC246838">
    <property type="protein sequence ID" value="AHF25471.1"/>
    <property type="molecule type" value="Genomic_DNA"/>
</dbReference>
<keyword evidence="5 8" id="KW-1133">Transmembrane helix</keyword>
<evidence type="ECO:0000256" key="5">
    <source>
        <dbReference type="ARBA" id="ARBA00022989"/>
    </source>
</evidence>
<evidence type="ECO:0000256" key="1">
    <source>
        <dbReference type="ARBA" id="ARBA00004651"/>
    </source>
</evidence>
<feature type="transmembrane region" description="Helical" evidence="8">
    <location>
        <begin position="282"/>
        <end position="308"/>
    </location>
</feature>
<name>W0FKM6_9BACT</name>
<feature type="region of interest" description="Disordered" evidence="7">
    <location>
        <begin position="22"/>
        <end position="47"/>
    </location>
</feature>
<evidence type="ECO:0000313" key="11">
    <source>
        <dbReference type="EMBL" id="AHF25471.1"/>
    </source>
</evidence>
<dbReference type="Pfam" id="PF20501">
    <property type="entry name" value="MbhE"/>
    <property type="match status" value="1"/>
</dbReference>